<sequence length="100" mass="10495">ELTATPKSLSDSKQYISSHSRLNRKKTVKYTSGSIAGGILGGILVGMVLGIILLVGIKHLKHEPLPATARLTSAITSPFHSRTHASTPSSTTNAKSETTA</sequence>
<dbReference type="Proteomes" id="UP000682733">
    <property type="component" value="Unassembled WGS sequence"/>
</dbReference>
<keyword evidence="2" id="KW-0472">Membrane</keyword>
<keyword evidence="2" id="KW-1133">Transmembrane helix</keyword>
<reference evidence="3" key="1">
    <citation type="submission" date="2021-02" db="EMBL/GenBank/DDBJ databases">
        <authorList>
            <person name="Nowell W R."/>
        </authorList>
    </citation>
    <scope>NUCLEOTIDE SEQUENCE</scope>
</reference>
<evidence type="ECO:0000256" key="1">
    <source>
        <dbReference type="SAM" id="MobiDB-lite"/>
    </source>
</evidence>
<evidence type="ECO:0000313" key="3">
    <source>
        <dbReference type="EMBL" id="CAF1672201.1"/>
    </source>
</evidence>
<dbReference type="Proteomes" id="UP000677228">
    <property type="component" value="Unassembled WGS sequence"/>
</dbReference>
<feature type="transmembrane region" description="Helical" evidence="2">
    <location>
        <begin position="35"/>
        <end position="57"/>
    </location>
</feature>
<dbReference type="EMBL" id="CAJOBA010109313">
    <property type="protein sequence ID" value="CAF4548298.1"/>
    <property type="molecule type" value="Genomic_DNA"/>
</dbReference>
<dbReference type="EMBL" id="CAJNOK010075090">
    <property type="protein sequence ID" value="CAF1672201.1"/>
    <property type="molecule type" value="Genomic_DNA"/>
</dbReference>
<accession>A0A8S2GDK5</accession>
<evidence type="ECO:0000256" key="2">
    <source>
        <dbReference type="SAM" id="Phobius"/>
    </source>
</evidence>
<feature type="region of interest" description="Disordered" evidence="1">
    <location>
        <begin position="76"/>
        <end position="100"/>
    </location>
</feature>
<comment type="caution">
    <text evidence="3">The sequence shown here is derived from an EMBL/GenBank/DDBJ whole genome shotgun (WGS) entry which is preliminary data.</text>
</comment>
<dbReference type="AlphaFoldDB" id="A0A8S2GDK5"/>
<protein>
    <submittedName>
        <fullName evidence="3">Uncharacterized protein</fullName>
    </submittedName>
</protein>
<proteinExistence type="predicted"/>
<gene>
    <name evidence="3" type="ORF">OVA965_LOCUS45765</name>
    <name evidence="4" type="ORF">TMI583_LOCUS49575</name>
</gene>
<evidence type="ECO:0000313" key="5">
    <source>
        <dbReference type="Proteomes" id="UP000677228"/>
    </source>
</evidence>
<evidence type="ECO:0000313" key="4">
    <source>
        <dbReference type="EMBL" id="CAF4548298.1"/>
    </source>
</evidence>
<feature type="non-terminal residue" evidence="3">
    <location>
        <position position="1"/>
    </location>
</feature>
<keyword evidence="2" id="KW-0812">Transmembrane</keyword>
<name>A0A8S2GDK5_9BILA</name>
<organism evidence="3 5">
    <name type="scientific">Didymodactylos carnosus</name>
    <dbReference type="NCBI Taxonomy" id="1234261"/>
    <lineage>
        <taxon>Eukaryota</taxon>
        <taxon>Metazoa</taxon>
        <taxon>Spiralia</taxon>
        <taxon>Gnathifera</taxon>
        <taxon>Rotifera</taxon>
        <taxon>Eurotatoria</taxon>
        <taxon>Bdelloidea</taxon>
        <taxon>Philodinida</taxon>
        <taxon>Philodinidae</taxon>
        <taxon>Didymodactylos</taxon>
    </lineage>
</organism>